<evidence type="ECO:0000313" key="2">
    <source>
        <dbReference type="EMBL" id="KZP13564.1"/>
    </source>
</evidence>
<organism evidence="2 3">
    <name type="scientific">Athelia psychrophila</name>
    <dbReference type="NCBI Taxonomy" id="1759441"/>
    <lineage>
        <taxon>Eukaryota</taxon>
        <taxon>Fungi</taxon>
        <taxon>Dikarya</taxon>
        <taxon>Basidiomycota</taxon>
        <taxon>Agaricomycotina</taxon>
        <taxon>Agaricomycetes</taxon>
        <taxon>Agaricomycetidae</taxon>
        <taxon>Atheliales</taxon>
        <taxon>Atheliaceae</taxon>
        <taxon>Athelia</taxon>
    </lineage>
</organism>
<feature type="region of interest" description="Disordered" evidence="1">
    <location>
        <begin position="101"/>
        <end position="125"/>
    </location>
</feature>
<protein>
    <submittedName>
        <fullName evidence="2">Uncharacterized protein</fullName>
    </submittedName>
</protein>
<proteinExistence type="predicted"/>
<evidence type="ECO:0000256" key="1">
    <source>
        <dbReference type="SAM" id="MobiDB-lite"/>
    </source>
</evidence>
<dbReference type="OrthoDB" id="2659386at2759"/>
<feature type="region of interest" description="Disordered" evidence="1">
    <location>
        <begin position="38"/>
        <end position="58"/>
    </location>
</feature>
<reference evidence="2 3" key="1">
    <citation type="journal article" date="2016" name="Mol. Biol. Evol.">
        <title>Comparative Genomics of Early-Diverging Mushroom-Forming Fungi Provides Insights into the Origins of Lignocellulose Decay Capabilities.</title>
        <authorList>
            <person name="Nagy L.G."/>
            <person name="Riley R."/>
            <person name="Tritt A."/>
            <person name="Adam C."/>
            <person name="Daum C."/>
            <person name="Floudas D."/>
            <person name="Sun H."/>
            <person name="Yadav J.S."/>
            <person name="Pangilinan J."/>
            <person name="Larsson K.H."/>
            <person name="Matsuura K."/>
            <person name="Barry K."/>
            <person name="Labutti K."/>
            <person name="Kuo R."/>
            <person name="Ohm R.A."/>
            <person name="Bhattacharya S.S."/>
            <person name="Shirouzu T."/>
            <person name="Yoshinaga Y."/>
            <person name="Martin F.M."/>
            <person name="Grigoriev I.V."/>
            <person name="Hibbett D.S."/>
        </authorList>
    </citation>
    <scope>NUCLEOTIDE SEQUENCE [LARGE SCALE GENOMIC DNA]</scope>
    <source>
        <strain evidence="2 3">CBS 109695</strain>
    </source>
</reference>
<dbReference type="Proteomes" id="UP000076532">
    <property type="component" value="Unassembled WGS sequence"/>
</dbReference>
<evidence type="ECO:0000313" key="3">
    <source>
        <dbReference type="Proteomes" id="UP000076532"/>
    </source>
</evidence>
<sequence>MAPMSEAQERALKRYRSNPRTKLLILEKDRVRKRLYRAKQKVGAKGTPSAPIPIPENNHHMEDLAGSVIDEGCMEHGTCLPLNRTNSPFRTAPGALLDARQANDHDDDEANGRGSPDLQHSFDGPFSQTDMARKLRCLRLKYHKWTYRNGWGAENRWAQAFTVEYGEAEERGQNALAGLFRSLEDHNHQGRRLLEELKGGGHLSKDVCNDPGVIRDIFLQSFELLTTIVSEVRFIETKIDENVTYDYI</sequence>
<gene>
    <name evidence="2" type="ORF">FIBSPDRAFT_960477</name>
</gene>
<dbReference type="AlphaFoldDB" id="A0A166CE01"/>
<name>A0A166CE01_9AGAM</name>
<accession>A0A166CE01</accession>
<keyword evidence="3" id="KW-1185">Reference proteome</keyword>
<dbReference type="EMBL" id="KV417631">
    <property type="protein sequence ID" value="KZP13564.1"/>
    <property type="molecule type" value="Genomic_DNA"/>
</dbReference>